<keyword evidence="2" id="KW-1185">Reference proteome</keyword>
<dbReference type="AlphaFoldDB" id="A0A133VKR0"/>
<sequence length="170" mass="20379">MLKKQEKLIQTTNWDYLIILDACRFDYFEQLYENYLEGKLRKVESPGSQTWGWFTGSFDKYYEDTVYISSQPGINSQQETDYKASEKFYNIIDVWDWGWDDRLETVPPKKVNVGFKKAEAKHPDKRKVIHYIQPHAPHIGEKTEVNQKKEGNFRDFLLSLTNREMLKWRI</sequence>
<evidence type="ECO:0008006" key="3">
    <source>
        <dbReference type="Google" id="ProtNLM"/>
    </source>
</evidence>
<comment type="caution">
    <text evidence="1">The sequence shown here is derived from an EMBL/GenBank/DDBJ whole genome shotgun (WGS) entry which is preliminary data.</text>
</comment>
<accession>A0A133VKR0</accession>
<gene>
    <name evidence="1" type="ORF">AKJ52_01190</name>
</gene>
<proteinExistence type="predicted"/>
<reference evidence="1 2" key="1">
    <citation type="journal article" date="2016" name="Sci. Rep.">
        <title>Metabolic traits of an uncultured archaeal lineage -MSBL1- from brine pools of the Red Sea.</title>
        <authorList>
            <person name="Mwirichia R."/>
            <person name="Alam I."/>
            <person name="Rashid M."/>
            <person name="Vinu M."/>
            <person name="Ba-Alawi W."/>
            <person name="Anthony Kamau A."/>
            <person name="Kamanda Ngugi D."/>
            <person name="Goker M."/>
            <person name="Klenk H.P."/>
            <person name="Bajic V."/>
            <person name="Stingl U."/>
        </authorList>
    </citation>
    <scope>NUCLEOTIDE SEQUENCE [LARGE SCALE GENOMIC DNA]</scope>
    <source>
        <strain evidence="1">SCGC-AAA382C18</strain>
    </source>
</reference>
<dbReference type="Proteomes" id="UP000070404">
    <property type="component" value="Unassembled WGS sequence"/>
</dbReference>
<evidence type="ECO:0000313" key="2">
    <source>
        <dbReference type="Proteomes" id="UP000070404"/>
    </source>
</evidence>
<organism evidence="1 2">
    <name type="scientific">candidate division MSBL1 archaeon SCGC-AAA382C18</name>
    <dbReference type="NCBI Taxonomy" id="1698281"/>
    <lineage>
        <taxon>Archaea</taxon>
        <taxon>Methanobacteriati</taxon>
        <taxon>Methanobacteriota</taxon>
        <taxon>candidate division MSBL1</taxon>
    </lineage>
</organism>
<name>A0A133VKR0_9EURY</name>
<feature type="non-terminal residue" evidence="1">
    <location>
        <position position="170"/>
    </location>
</feature>
<evidence type="ECO:0000313" key="1">
    <source>
        <dbReference type="EMBL" id="KXB07007.1"/>
    </source>
</evidence>
<protein>
    <recommendedName>
        <fullName evidence="3">Sulfatase N-terminal domain-containing protein</fullName>
    </recommendedName>
</protein>
<dbReference type="EMBL" id="LHYF01000014">
    <property type="protein sequence ID" value="KXB07007.1"/>
    <property type="molecule type" value="Genomic_DNA"/>
</dbReference>